<organism evidence="2 3">
    <name type="scientific">Amycolatopsis regifaucium</name>
    <dbReference type="NCBI Taxonomy" id="546365"/>
    <lineage>
        <taxon>Bacteria</taxon>
        <taxon>Bacillati</taxon>
        <taxon>Actinomycetota</taxon>
        <taxon>Actinomycetes</taxon>
        <taxon>Pseudonocardiales</taxon>
        <taxon>Pseudonocardiaceae</taxon>
        <taxon>Amycolatopsis</taxon>
    </lineage>
</organism>
<keyword evidence="1" id="KW-0812">Transmembrane</keyword>
<evidence type="ECO:0000256" key="1">
    <source>
        <dbReference type="SAM" id="Phobius"/>
    </source>
</evidence>
<gene>
    <name evidence="2" type="ORF">AVL48_30285</name>
</gene>
<reference evidence="2 3" key="1">
    <citation type="submission" date="2015-12" db="EMBL/GenBank/DDBJ databases">
        <title>Amycolatopsis regifaucium genome sequencing and assembly.</title>
        <authorList>
            <person name="Mayilraj S."/>
        </authorList>
    </citation>
    <scope>NUCLEOTIDE SEQUENCE [LARGE SCALE GENOMIC DNA]</scope>
    <source>
        <strain evidence="2 3">GY080</strain>
    </source>
</reference>
<sequence>MGNERPRYWFPLASLGFAQLIVMALSFGRPPWTEGWFAYAPGNSQQFLTQNLYGVEMSRESAAVLDASFYGVGRNDGWLFAVLAVYLGTVLFYAVKARRAGNGPRWWKVLALAVGGLVGIVLADLVGYREFDMDGDARSAVLLTLGLVVLAWLDRSVLVLVVAAAFVFCAVVLAQGQLALLLSSLVVLAGAFAALLSRPKAAAGQT</sequence>
<feature type="transmembrane region" description="Helical" evidence="1">
    <location>
        <begin position="178"/>
        <end position="196"/>
    </location>
</feature>
<keyword evidence="1" id="KW-1133">Transmembrane helix</keyword>
<feature type="transmembrane region" description="Helical" evidence="1">
    <location>
        <begin position="77"/>
        <end position="95"/>
    </location>
</feature>
<comment type="caution">
    <text evidence="2">The sequence shown here is derived from an EMBL/GenBank/DDBJ whole genome shotgun (WGS) entry which is preliminary data.</text>
</comment>
<feature type="transmembrane region" description="Helical" evidence="1">
    <location>
        <begin position="140"/>
        <end position="173"/>
    </location>
</feature>
<keyword evidence="1" id="KW-0472">Membrane</keyword>
<dbReference type="OrthoDB" id="3629243at2"/>
<dbReference type="EMBL" id="LQCI01000010">
    <property type="protein sequence ID" value="KZB85742.1"/>
    <property type="molecule type" value="Genomic_DNA"/>
</dbReference>
<proteinExistence type="predicted"/>
<name>A0A154MN31_9PSEU</name>
<dbReference type="RefSeq" id="WP_061983256.1">
    <property type="nucleotide sequence ID" value="NZ_FOPQ01000013.1"/>
</dbReference>
<dbReference type="Proteomes" id="UP000076321">
    <property type="component" value="Unassembled WGS sequence"/>
</dbReference>
<evidence type="ECO:0000313" key="2">
    <source>
        <dbReference type="EMBL" id="KZB85742.1"/>
    </source>
</evidence>
<evidence type="ECO:0000313" key="3">
    <source>
        <dbReference type="Proteomes" id="UP000076321"/>
    </source>
</evidence>
<accession>A0A154MN31</accession>
<feature type="transmembrane region" description="Helical" evidence="1">
    <location>
        <begin position="107"/>
        <end position="128"/>
    </location>
</feature>
<dbReference type="AlphaFoldDB" id="A0A154MN31"/>
<feature type="transmembrane region" description="Helical" evidence="1">
    <location>
        <begin position="7"/>
        <end position="27"/>
    </location>
</feature>
<protein>
    <submittedName>
        <fullName evidence="2">Uncharacterized protein</fullName>
    </submittedName>
</protein>